<keyword evidence="3" id="KW-1185">Reference proteome</keyword>
<protein>
    <submittedName>
        <fullName evidence="2">Uncharacterized protein</fullName>
    </submittedName>
</protein>
<gene>
    <name evidence="2" type="ORF">GIB67_008038</name>
</gene>
<feature type="region of interest" description="Disordered" evidence="1">
    <location>
        <begin position="239"/>
        <end position="317"/>
    </location>
</feature>
<dbReference type="Proteomes" id="UP000541444">
    <property type="component" value="Unassembled WGS sequence"/>
</dbReference>
<dbReference type="AlphaFoldDB" id="A0A7J7MNI6"/>
<feature type="compositionally biased region" description="Acidic residues" evidence="1">
    <location>
        <begin position="257"/>
        <end position="266"/>
    </location>
</feature>
<dbReference type="EMBL" id="JACGCM010001360">
    <property type="protein sequence ID" value="KAF6156268.1"/>
    <property type="molecule type" value="Genomic_DNA"/>
</dbReference>
<organism evidence="2 3">
    <name type="scientific">Kingdonia uniflora</name>
    <dbReference type="NCBI Taxonomy" id="39325"/>
    <lineage>
        <taxon>Eukaryota</taxon>
        <taxon>Viridiplantae</taxon>
        <taxon>Streptophyta</taxon>
        <taxon>Embryophyta</taxon>
        <taxon>Tracheophyta</taxon>
        <taxon>Spermatophyta</taxon>
        <taxon>Magnoliopsida</taxon>
        <taxon>Ranunculales</taxon>
        <taxon>Circaeasteraceae</taxon>
        <taxon>Kingdonia</taxon>
    </lineage>
</organism>
<evidence type="ECO:0000256" key="1">
    <source>
        <dbReference type="SAM" id="MobiDB-lite"/>
    </source>
</evidence>
<feature type="compositionally biased region" description="Basic and acidic residues" evidence="1">
    <location>
        <begin position="240"/>
        <end position="256"/>
    </location>
</feature>
<proteinExistence type="predicted"/>
<evidence type="ECO:0000313" key="3">
    <source>
        <dbReference type="Proteomes" id="UP000541444"/>
    </source>
</evidence>
<evidence type="ECO:0000313" key="2">
    <source>
        <dbReference type="EMBL" id="KAF6156268.1"/>
    </source>
</evidence>
<reference evidence="2 3" key="1">
    <citation type="journal article" date="2020" name="IScience">
        <title>Genome Sequencing of the Endangered Kingdonia uniflora (Circaeasteraceae, Ranunculales) Reveals Potential Mechanisms of Evolutionary Specialization.</title>
        <authorList>
            <person name="Sun Y."/>
            <person name="Deng T."/>
            <person name="Zhang A."/>
            <person name="Moore M.J."/>
            <person name="Landis J.B."/>
            <person name="Lin N."/>
            <person name="Zhang H."/>
            <person name="Zhang X."/>
            <person name="Huang J."/>
            <person name="Zhang X."/>
            <person name="Sun H."/>
            <person name="Wang H."/>
        </authorList>
    </citation>
    <scope>NUCLEOTIDE SEQUENCE [LARGE SCALE GENOMIC DNA]</scope>
    <source>
        <strain evidence="2">TB1705</strain>
        <tissue evidence="2">Leaf</tissue>
    </source>
</reference>
<name>A0A7J7MNI6_9MAGN</name>
<sequence>MGLSFCTILHQDIQGYNIIDDIGYNIYQCATNDHSTIVEGNDVIYQLPSFVTSTIHFIDPLMLRTPEKVLLVPLEISQDLDECIHNVWMIHIGDYGATPCQIPEHEHDGLLHVWNENVLHNDKEETMEDLEDEQIKDLDKDIQVVMDIYEPAGMGTPNYDYELKMVKTGGLKRLLEVLKKEEKLVKTPTTKPIVKNKRWRYVEKSNNDDEDVVDLRPPYVGAKRVENFIDKLDLQGCGQSEKKRGWGEEGKSKGADDNESEEDGKEEGEKLEKEDEEDSKEVDRDDAEEEEEVDEADGKEDDGVKGSDDVLLSSYLE</sequence>
<accession>A0A7J7MNI6</accession>
<feature type="compositionally biased region" description="Acidic residues" evidence="1">
    <location>
        <begin position="274"/>
        <end position="300"/>
    </location>
</feature>
<comment type="caution">
    <text evidence="2">The sequence shown here is derived from an EMBL/GenBank/DDBJ whole genome shotgun (WGS) entry which is preliminary data.</text>
</comment>